<keyword evidence="3" id="KW-1185">Reference proteome</keyword>
<evidence type="ECO:0000313" key="3">
    <source>
        <dbReference type="Proteomes" id="UP001596270"/>
    </source>
</evidence>
<evidence type="ECO:0000259" key="1">
    <source>
        <dbReference type="Pfam" id="PF00561"/>
    </source>
</evidence>
<keyword evidence="2" id="KW-0378">Hydrolase</keyword>
<dbReference type="Pfam" id="PF00561">
    <property type="entry name" value="Abhydrolase_1"/>
    <property type="match status" value="1"/>
</dbReference>
<sequence length="254" mass="27919">MSWLLLRGLTREARHWGGFAGQLTQQLGHEEVLALDLPGNGEFYARTSPGSVCGMVEFLRQQLRLKGLQTPCKVLAMSLGGMVAADWAQRYPDEIERLVLINTSMRPFSSVTQRLRPGNWPQLALLATRWQDPDHAERVIHQLTCNNVTSRDEDLAAWRRIRKSAPVTAANAARQLWAAAGFSCASAAPPCATLVLSSAADHLVHPTCSARLAGAWQATHRQHPWAGHDLPHDDANWVCEQVVAWTARTGLGPG</sequence>
<evidence type="ECO:0000313" key="2">
    <source>
        <dbReference type="EMBL" id="MFC6284205.1"/>
    </source>
</evidence>
<accession>A0ABW1U3U5</accession>
<dbReference type="PRINTS" id="PR00111">
    <property type="entry name" value="ABHYDROLASE"/>
</dbReference>
<reference evidence="3" key="1">
    <citation type="journal article" date="2019" name="Int. J. Syst. Evol. Microbiol.">
        <title>The Global Catalogue of Microorganisms (GCM) 10K type strain sequencing project: providing services to taxonomists for standard genome sequencing and annotation.</title>
        <authorList>
            <consortium name="The Broad Institute Genomics Platform"/>
            <consortium name="The Broad Institute Genome Sequencing Center for Infectious Disease"/>
            <person name="Wu L."/>
            <person name="Ma J."/>
        </authorList>
    </citation>
    <scope>NUCLEOTIDE SEQUENCE [LARGE SCALE GENOMIC DNA]</scope>
    <source>
        <strain evidence="3">CCUG 39402</strain>
    </source>
</reference>
<proteinExistence type="predicted"/>
<dbReference type="Gene3D" id="3.40.50.1820">
    <property type="entry name" value="alpha/beta hydrolase"/>
    <property type="match status" value="1"/>
</dbReference>
<comment type="caution">
    <text evidence="2">The sequence shown here is derived from an EMBL/GenBank/DDBJ whole genome shotgun (WGS) entry which is preliminary data.</text>
</comment>
<dbReference type="RefSeq" id="WP_371439963.1">
    <property type="nucleotide sequence ID" value="NZ_JBHSRS010000084.1"/>
</dbReference>
<feature type="domain" description="AB hydrolase-1" evidence="1">
    <location>
        <begin position="22"/>
        <end position="233"/>
    </location>
</feature>
<dbReference type="EMBL" id="JBHSRS010000084">
    <property type="protein sequence ID" value="MFC6284205.1"/>
    <property type="molecule type" value="Genomic_DNA"/>
</dbReference>
<dbReference type="InterPro" id="IPR029058">
    <property type="entry name" value="AB_hydrolase_fold"/>
</dbReference>
<dbReference type="GO" id="GO:0016787">
    <property type="term" value="F:hydrolase activity"/>
    <property type="evidence" value="ECO:0007669"/>
    <property type="project" value="UniProtKB-KW"/>
</dbReference>
<dbReference type="Proteomes" id="UP001596270">
    <property type="component" value="Unassembled WGS sequence"/>
</dbReference>
<name>A0ABW1U3U5_9BURK</name>
<dbReference type="InterPro" id="IPR000073">
    <property type="entry name" value="AB_hydrolase_1"/>
</dbReference>
<dbReference type="SUPFAM" id="SSF53474">
    <property type="entry name" value="alpha/beta-Hydrolases"/>
    <property type="match status" value="1"/>
</dbReference>
<organism evidence="2 3">
    <name type="scientific">Polaromonas aquatica</name>
    <dbReference type="NCBI Taxonomy" id="332657"/>
    <lineage>
        <taxon>Bacteria</taxon>
        <taxon>Pseudomonadati</taxon>
        <taxon>Pseudomonadota</taxon>
        <taxon>Betaproteobacteria</taxon>
        <taxon>Burkholderiales</taxon>
        <taxon>Comamonadaceae</taxon>
        <taxon>Polaromonas</taxon>
    </lineage>
</organism>
<protein>
    <submittedName>
        <fullName evidence="2">Alpha/beta fold hydrolase</fullName>
    </submittedName>
</protein>
<gene>
    <name evidence="2" type="ORF">ACFQND_23505</name>
</gene>